<feature type="transmembrane region" description="Helical" evidence="7">
    <location>
        <begin position="57"/>
        <end position="77"/>
    </location>
</feature>
<dbReference type="PANTHER" id="PTHR15486:SF96">
    <property type="entry name" value="LIPID DROPLET-REGULATING VLDL ASSEMBLY FACTOR AUP1"/>
    <property type="match status" value="1"/>
</dbReference>
<keyword evidence="6 7" id="KW-0472">Membrane</keyword>
<name>A0A8T0HMV4_CERPU</name>
<protein>
    <recommendedName>
        <fullName evidence="8">Phospholipid/glycerol acyltransferase domain-containing protein</fullName>
    </recommendedName>
</protein>
<evidence type="ECO:0000256" key="5">
    <source>
        <dbReference type="ARBA" id="ARBA00022989"/>
    </source>
</evidence>
<evidence type="ECO:0000256" key="4">
    <source>
        <dbReference type="ARBA" id="ARBA00022692"/>
    </source>
</evidence>
<organism evidence="9 10">
    <name type="scientific">Ceratodon purpureus</name>
    <name type="common">Fire moss</name>
    <name type="synonym">Dicranum purpureum</name>
    <dbReference type="NCBI Taxonomy" id="3225"/>
    <lineage>
        <taxon>Eukaryota</taxon>
        <taxon>Viridiplantae</taxon>
        <taxon>Streptophyta</taxon>
        <taxon>Embryophyta</taxon>
        <taxon>Bryophyta</taxon>
        <taxon>Bryophytina</taxon>
        <taxon>Bryopsida</taxon>
        <taxon>Dicranidae</taxon>
        <taxon>Pseudoditrichales</taxon>
        <taxon>Ditrichaceae</taxon>
        <taxon>Ceratodon</taxon>
    </lineage>
</organism>
<keyword evidence="10" id="KW-1185">Reference proteome</keyword>
<dbReference type="SMART" id="SM00563">
    <property type="entry name" value="PlsC"/>
    <property type="match status" value="1"/>
</dbReference>
<reference evidence="9" key="1">
    <citation type="submission" date="2020-06" db="EMBL/GenBank/DDBJ databases">
        <title>WGS assembly of Ceratodon purpureus strain R40.</title>
        <authorList>
            <person name="Carey S.B."/>
            <person name="Jenkins J."/>
            <person name="Shu S."/>
            <person name="Lovell J.T."/>
            <person name="Sreedasyam A."/>
            <person name="Maumus F."/>
            <person name="Tiley G.P."/>
            <person name="Fernandez-Pozo N."/>
            <person name="Barry K."/>
            <person name="Chen C."/>
            <person name="Wang M."/>
            <person name="Lipzen A."/>
            <person name="Daum C."/>
            <person name="Saski C.A."/>
            <person name="Payton A.C."/>
            <person name="Mcbreen J.C."/>
            <person name="Conrad R.E."/>
            <person name="Kollar L.M."/>
            <person name="Olsson S."/>
            <person name="Huttunen S."/>
            <person name="Landis J.B."/>
            <person name="Wickett N.J."/>
            <person name="Johnson M.G."/>
            <person name="Rensing S.A."/>
            <person name="Grimwood J."/>
            <person name="Schmutz J."/>
            <person name="Mcdaniel S.F."/>
        </authorList>
    </citation>
    <scope>NUCLEOTIDE SEQUENCE</scope>
    <source>
        <strain evidence="9">R40</strain>
    </source>
</reference>
<evidence type="ECO:0000256" key="7">
    <source>
        <dbReference type="SAM" id="Phobius"/>
    </source>
</evidence>
<evidence type="ECO:0000313" key="9">
    <source>
        <dbReference type="EMBL" id="KAG0572159.1"/>
    </source>
</evidence>
<dbReference type="SUPFAM" id="SSF56784">
    <property type="entry name" value="HAD-like"/>
    <property type="match status" value="1"/>
</dbReference>
<keyword evidence="5 7" id="KW-1133">Transmembrane helix</keyword>
<comment type="similarity">
    <text evidence="2">Belongs to the GPAT/DAPAT family.</text>
</comment>
<dbReference type="Pfam" id="PF01553">
    <property type="entry name" value="Acyltransferase"/>
    <property type="match status" value="1"/>
</dbReference>
<dbReference type="EMBL" id="CM026426">
    <property type="protein sequence ID" value="KAG0572159.1"/>
    <property type="molecule type" value="Genomic_DNA"/>
</dbReference>
<evidence type="ECO:0000313" key="10">
    <source>
        <dbReference type="Proteomes" id="UP000822688"/>
    </source>
</evidence>
<evidence type="ECO:0000256" key="2">
    <source>
        <dbReference type="ARBA" id="ARBA00007937"/>
    </source>
</evidence>
<feature type="transmembrane region" description="Helical" evidence="7">
    <location>
        <begin position="260"/>
        <end position="279"/>
    </location>
</feature>
<feature type="domain" description="Phospholipid/glycerol acyltransferase" evidence="8">
    <location>
        <begin position="321"/>
        <end position="422"/>
    </location>
</feature>
<gene>
    <name evidence="9" type="ORF">KC19_VG073100</name>
</gene>
<dbReference type="GO" id="GO:0016020">
    <property type="term" value="C:membrane"/>
    <property type="evidence" value="ECO:0007669"/>
    <property type="project" value="UniProtKB-SubCell"/>
</dbReference>
<keyword evidence="3" id="KW-0808">Transferase</keyword>
<dbReference type="InterPro" id="IPR002123">
    <property type="entry name" value="Plipid/glycerol_acylTrfase"/>
</dbReference>
<comment type="caution">
    <text evidence="9">The sequence shown here is derived from an EMBL/GenBank/DDBJ whole genome shotgun (WGS) entry which is preliminary data.</text>
</comment>
<dbReference type="InterPro" id="IPR056462">
    <property type="entry name" value="HAD_RAM2/GPAT1-8"/>
</dbReference>
<evidence type="ECO:0000256" key="3">
    <source>
        <dbReference type="ARBA" id="ARBA00022679"/>
    </source>
</evidence>
<comment type="subcellular location">
    <subcellularLocation>
        <location evidence="1">Membrane</location>
        <topology evidence="1">Multi-pass membrane protein</topology>
    </subcellularLocation>
</comment>
<accession>A0A8T0HMV4</accession>
<dbReference type="InterPro" id="IPR036412">
    <property type="entry name" value="HAD-like_sf"/>
</dbReference>
<dbReference type="Pfam" id="PF23270">
    <property type="entry name" value="HAD_RAM2_N"/>
    <property type="match status" value="1"/>
</dbReference>
<dbReference type="Gene3D" id="1.20.1440.100">
    <property type="entry name" value="SG protein - dephosphorylation function"/>
    <property type="match status" value="1"/>
</dbReference>
<dbReference type="Gene3D" id="3.40.50.1000">
    <property type="entry name" value="HAD superfamily/HAD-like"/>
    <property type="match status" value="1"/>
</dbReference>
<dbReference type="InterPro" id="IPR023214">
    <property type="entry name" value="HAD_sf"/>
</dbReference>
<dbReference type="GO" id="GO:0010143">
    <property type="term" value="P:cutin biosynthetic process"/>
    <property type="evidence" value="ECO:0007669"/>
    <property type="project" value="TreeGrafter"/>
</dbReference>
<dbReference type="PANTHER" id="PTHR15486">
    <property type="entry name" value="ANCIENT UBIQUITOUS PROTEIN"/>
    <property type="match status" value="1"/>
</dbReference>
<evidence type="ECO:0000256" key="1">
    <source>
        <dbReference type="ARBA" id="ARBA00004141"/>
    </source>
</evidence>
<evidence type="ECO:0000256" key="6">
    <source>
        <dbReference type="ARBA" id="ARBA00023136"/>
    </source>
</evidence>
<dbReference type="GO" id="GO:0090447">
    <property type="term" value="F:glycerol-3-phosphate 2-O-acyltransferase activity"/>
    <property type="evidence" value="ECO:0007669"/>
    <property type="project" value="TreeGrafter"/>
</dbReference>
<dbReference type="Proteomes" id="UP000822688">
    <property type="component" value="Chromosome V"/>
</dbReference>
<sequence length="518" mass="57693">MKKAGKQLRLKLQIPGISIKLEPYDTINNCNYESRSKQTVVSDLDGTLLRGRSSFPYFMLIAFEGGGIIRAFLVLLFSPMCWFFYHCISESCGIRLLIFITFAGLKVSDIEAIARGTLPKFYSEDVHSQTWKVISSFGKRYILTATPRLMIEPFAKTYLGVDKVLGSELHITSNGIATGLLVGPGVLVGRAKEKVLKQEFDDANYPDVGLGDRPSDYFFMSLCKEAYIVLPNDTIPAASKDSLMNSIVFHDGRLVQRPTASIALLTILWYPIGAILAILRIIVGIILPINVLTFVYKFLGVCVVVRGNPPMKTEHDNGKGYLYVCTHRTLLDPVMVGVALRRRVTAVTYSISRLSELLSPIKTVPLKRNREKDAANIKTLLQEGDLAICPEGTTCREPYLLRFSALFAELSNHIVPVAMNTKMSMFHGTTARGWKSLDPFYFFMNPMPTYEVTFLDELPLELTCAGGKSSFEVANYIQRLLSQSLGFECTNYTRKDKYTTLCGSDGSIPPKPQDTLGS</sequence>
<keyword evidence="4 7" id="KW-0812">Transmembrane</keyword>
<proteinExistence type="inferred from homology"/>
<dbReference type="SUPFAM" id="SSF69593">
    <property type="entry name" value="Glycerol-3-phosphate (1)-acyltransferase"/>
    <property type="match status" value="1"/>
</dbReference>
<dbReference type="GO" id="GO:0016791">
    <property type="term" value="F:phosphatase activity"/>
    <property type="evidence" value="ECO:0007669"/>
    <property type="project" value="TreeGrafter"/>
</dbReference>
<dbReference type="CDD" id="cd06551">
    <property type="entry name" value="LPLAT"/>
    <property type="match status" value="1"/>
</dbReference>
<feature type="transmembrane region" description="Helical" evidence="7">
    <location>
        <begin position="83"/>
        <end position="105"/>
    </location>
</feature>
<evidence type="ECO:0000259" key="8">
    <source>
        <dbReference type="SMART" id="SM00563"/>
    </source>
</evidence>
<dbReference type="AlphaFoldDB" id="A0A8T0HMV4"/>